<keyword evidence="9" id="KW-1185">Reference proteome</keyword>
<dbReference type="InterPro" id="IPR005746">
    <property type="entry name" value="Thioredoxin"/>
</dbReference>
<keyword evidence="3" id="KW-0249">Electron transport</keyword>
<keyword evidence="4" id="KW-1015">Disulfide bond</keyword>
<protein>
    <recommendedName>
        <fullName evidence="6">Thioredoxin</fullName>
    </recommendedName>
</protein>
<comment type="similarity">
    <text evidence="1 6">Belongs to the thioredoxin family.</text>
</comment>
<dbReference type="InterPro" id="IPR013766">
    <property type="entry name" value="Thioredoxin_domain"/>
</dbReference>
<keyword evidence="2" id="KW-0813">Transport</keyword>
<reference evidence="8 9" key="1">
    <citation type="submission" date="2023-04" db="EMBL/GenBank/DDBJ databases">
        <title>Ectobacillus antri isolated from activated sludge.</title>
        <authorList>
            <person name="Yan P."/>
            <person name="Liu X."/>
        </authorList>
    </citation>
    <scope>NUCLEOTIDE SEQUENCE [LARGE SCALE GENOMIC DNA]</scope>
    <source>
        <strain evidence="8 9">C18H</strain>
    </source>
</reference>
<evidence type="ECO:0000256" key="2">
    <source>
        <dbReference type="ARBA" id="ARBA00022448"/>
    </source>
</evidence>
<gene>
    <name evidence="8" type="ORF">P6P90_10890</name>
</gene>
<dbReference type="Proteomes" id="UP001218246">
    <property type="component" value="Unassembled WGS sequence"/>
</dbReference>
<evidence type="ECO:0000259" key="7">
    <source>
        <dbReference type="PROSITE" id="PS51352"/>
    </source>
</evidence>
<feature type="domain" description="Thioredoxin" evidence="7">
    <location>
        <begin position="1"/>
        <end position="104"/>
    </location>
</feature>
<evidence type="ECO:0000256" key="5">
    <source>
        <dbReference type="ARBA" id="ARBA00023284"/>
    </source>
</evidence>
<sequence>MAIVDATDENFSDSVQDGFVLVGFWAPWSRASHMTETVLKELDEKWGDQLQVVRVNVDRCQAVAYQLGITSIPALVLFKEGNPFKHITDSQPKSFLDSILQKYI</sequence>
<dbReference type="SUPFAM" id="SSF52833">
    <property type="entry name" value="Thioredoxin-like"/>
    <property type="match status" value="1"/>
</dbReference>
<evidence type="ECO:0000313" key="8">
    <source>
        <dbReference type="EMBL" id="MDG5754475.1"/>
    </source>
</evidence>
<dbReference type="PROSITE" id="PS51352">
    <property type="entry name" value="THIOREDOXIN_2"/>
    <property type="match status" value="1"/>
</dbReference>
<proteinExistence type="inferred from homology"/>
<accession>A0ABT6H721</accession>
<dbReference type="Gene3D" id="3.40.30.10">
    <property type="entry name" value="Glutaredoxin"/>
    <property type="match status" value="1"/>
</dbReference>
<evidence type="ECO:0000256" key="3">
    <source>
        <dbReference type="ARBA" id="ARBA00022982"/>
    </source>
</evidence>
<name>A0ABT6H721_9BACI</name>
<dbReference type="RefSeq" id="WP_124565122.1">
    <property type="nucleotide sequence ID" value="NZ_JARRRY010000008.1"/>
</dbReference>
<dbReference type="CDD" id="cd02947">
    <property type="entry name" value="TRX_family"/>
    <property type="match status" value="1"/>
</dbReference>
<evidence type="ECO:0000313" key="9">
    <source>
        <dbReference type="Proteomes" id="UP001218246"/>
    </source>
</evidence>
<dbReference type="PANTHER" id="PTHR45663:SF11">
    <property type="entry name" value="GEO12009P1"/>
    <property type="match status" value="1"/>
</dbReference>
<dbReference type="PIRSF" id="PIRSF000077">
    <property type="entry name" value="Thioredoxin"/>
    <property type="match status" value="1"/>
</dbReference>
<organism evidence="8 9">
    <name type="scientific">Ectobacillus antri</name>
    <dbReference type="NCBI Taxonomy" id="2486280"/>
    <lineage>
        <taxon>Bacteria</taxon>
        <taxon>Bacillati</taxon>
        <taxon>Bacillota</taxon>
        <taxon>Bacilli</taxon>
        <taxon>Bacillales</taxon>
        <taxon>Bacillaceae</taxon>
        <taxon>Ectobacillus</taxon>
    </lineage>
</organism>
<evidence type="ECO:0000256" key="4">
    <source>
        <dbReference type="ARBA" id="ARBA00023157"/>
    </source>
</evidence>
<evidence type="ECO:0000256" key="1">
    <source>
        <dbReference type="ARBA" id="ARBA00008987"/>
    </source>
</evidence>
<dbReference type="Pfam" id="PF00085">
    <property type="entry name" value="Thioredoxin"/>
    <property type="match status" value="1"/>
</dbReference>
<evidence type="ECO:0000256" key="6">
    <source>
        <dbReference type="PIRNR" id="PIRNR000077"/>
    </source>
</evidence>
<keyword evidence="5" id="KW-0676">Redox-active center</keyword>
<dbReference type="PANTHER" id="PTHR45663">
    <property type="entry name" value="GEO12009P1"/>
    <property type="match status" value="1"/>
</dbReference>
<dbReference type="EMBL" id="JARULN010000009">
    <property type="protein sequence ID" value="MDG5754475.1"/>
    <property type="molecule type" value="Genomic_DNA"/>
</dbReference>
<comment type="caution">
    <text evidence="8">The sequence shown here is derived from an EMBL/GenBank/DDBJ whole genome shotgun (WGS) entry which is preliminary data.</text>
</comment>
<dbReference type="InterPro" id="IPR036249">
    <property type="entry name" value="Thioredoxin-like_sf"/>
</dbReference>